<dbReference type="PROSITE" id="PS51482">
    <property type="entry name" value="DEGV"/>
    <property type="match status" value="1"/>
</dbReference>
<dbReference type="Gene3D" id="3.30.1180.10">
    <property type="match status" value="1"/>
</dbReference>
<reference evidence="2" key="2">
    <citation type="journal article" date="2021" name="PeerJ">
        <title>Extensive microbial diversity within the chicken gut microbiome revealed by metagenomics and culture.</title>
        <authorList>
            <person name="Gilroy R."/>
            <person name="Ravi A."/>
            <person name="Getino M."/>
            <person name="Pursley I."/>
            <person name="Horton D.L."/>
            <person name="Alikhan N.F."/>
            <person name="Baker D."/>
            <person name="Gharbi K."/>
            <person name="Hall N."/>
            <person name="Watson M."/>
            <person name="Adriaenssens E.M."/>
            <person name="Foster-Nyarko E."/>
            <person name="Jarju S."/>
            <person name="Secka A."/>
            <person name="Antonio M."/>
            <person name="Oren A."/>
            <person name="Chaudhuri R.R."/>
            <person name="La Ragione R."/>
            <person name="Hildebrand F."/>
            <person name="Pallen M.J."/>
        </authorList>
    </citation>
    <scope>NUCLEOTIDE SEQUENCE</scope>
    <source>
        <strain evidence="2">CHK199-13235</strain>
    </source>
</reference>
<dbReference type="NCBIfam" id="TIGR00762">
    <property type="entry name" value="DegV"/>
    <property type="match status" value="1"/>
</dbReference>
<reference evidence="2" key="1">
    <citation type="submission" date="2020-10" db="EMBL/GenBank/DDBJ databases">
        <authorList>
            <person name="Gilroy R."/>
        </authorList>
    </citation>
    <scope>NUCLEOTIDE SEQUENCE</scope>
    <source>
        <strain evidence="2">CHK199-13235</strain>
    </source>
</reference>
<dbReference type="Gene3D" id="3.40.50.10170">
    <property type="match status" value="1"/>
</dbReference>
<organism evidence="2 3">
    <name type="scientific">Candidatus Merdivicinus excrementipullorum</name>
    <dbReference type="NCBI Taxonomy" id="2840867"/>
    <lineage>
        <taxon>Bacteria</taxon>
        <taxon>Bacillati</taxon>
        <taxon>Bacillota</taxon>
        <taxon>Clostridia</taxon>
        <taxon>Eubacteriales</taxon>
        <taxon>Oscillospiraceae</taxon>
        <taxon>Oscillospiraceae incertae sedis</taxon>
        <taxon>Candidatus Merdivicinus</taxon>
    </lineage>
</organism>
<dbReference type="InterPro" id="IPR003797">
    <property type="entry name" value="DegV"/>
</dbReference>
<dbReference type="InterPro" id="IPR043168">
    <property type="entry name" value="DegV_C"/>
</dbReference>
<sequence length="286" mass="31095">MSKKVIIASDSTTDLGPELIKRYDVKILPLKVNLGGKVYSDGVDIYPDDIYAHYEKTGELPKTSAPNIADFQAFFKEHTAGGNALVFFTISSEMSSTYANAKIAAEDFEDIYVVDTRNLSTGGGLLVVSACEMAAQGKSAEEIANACTELAGRVDASFVIDKLEFLYKGGRCSALEAFGANLLQLKPCIVVRNGKMSVGKKYRGKFSATLEKYIADQLGNLSDIELDRVFVTHAGCDDAVFQQCMEQVKKLAPFKEVLLTRAGCTISSHCGRNTLGVLFIRKTPLK</sequence>
<evidence type="ECO:0000313" key="2">
    <source>
        <dbReference type="EMBL" id="HIS75832.1"/>
    </source>
</evidence>
<gene>
    <name evidence="2" type="ORF">IAB51_03380</name>
</gene>
<dbReference type="GO" id="GO:0008289">
    <property type="term" value="F:lipid binding"/>
    <property type="evidence" value="ECO:0007669"/>
    <property type="project" value="UniProtKB-KW"/>
</dbReference>
<evidence type="ECO:0000313" key="3">
    <source>
        <dbReference type="Proteomes" id="UP000824002"/>
    </source>
</evidence>
<proteinExistence type="predicted"/>
<dbReference type="AlphaFoldDB" id="A0A9D1JZK7"/>
<dbReference type="Pfam" id="PF02645">
    <property type="entry name" value="DegV"/>
    <property type="match status" value="1"/>
</dbReference>
<evidence type="ECO:0000256" key="1">
    <source>
        <dbReference type="ARBA" id="ARBA00023121"/>
    </source>
</evidence>
<dbReference type="SUPFAM" id="SSF82549">
    <property type="entry name" value="DAK1/DegV-like"/>
    <property type="match status" value="1"/>
</dbReference>
<dbReference type="Proteomes" id="UP000824002">
    <property type="component" value="Unassembled WGS sequence"/>
</dbReference>
<accession>A0A9D1JZK7</accession>
<keyword evidence="1" id="KW-0446">Lipid-binding</keyword>
<protein>
    <submittedName>
        <fullName evidence="2">DegV family protein</fullName>
    </submittedName>
</protein>
<name>A0A9D1JZK7_9FIRM</name>
<comment type="caution">
    <text evidence="2">The sequence shown here is derived from an EMBL/GenBank/DDBJ whole genome shotgun (WGS) entry which is preliminary data.</text>
</comment>
<dbReference type="EMBL" id="DVJP01000027">
    <property type="protein sequence ID" value="HIS75832.1"/>
    <property type="molecule type" value="Genomic_DNA"/>
</dbReference>
<dbReference type="InterPro" id="IPR050270">
    <property type="entry name" value="DegV_domain_contain"/>
</dbReference>
<dbReference type="PANTHER" id="PTHR33434">
    <property type="entry name" value="DEGV DOMAIN-CONTAINING PROTEIN DR_1986-RELATED"/>
    <property type="match status" value="1"/>
</dbReference>
<dbReference type="PANTHER" id="PTHR33434:SF2">
    <property type="entry name" value="FATTY ACID-BINDING PROTEIN TM_1468"/>
    <property type="match status" value="1"/>
</dbReference>